<comment type="caution">
    <text evidence="1">The sequence shown here is derived from an EMBL/GenBank/DDBJ whole genome shotgun (WGS) entry which is preliminary data.</text>
</comment>
<dbReference type="EMBL" id="BAAACR010000004">
    <property type="protein sequence ID" value="GAA0206035.1"/>
    <property type="molecule type" value="Genomic_DNA"/>
</dbReference>
<reference evidence="1 2" key="1">
    <citation type="journal article" date="2019" name="Int. J. Syst. Evol. Microbiol.">
        <title>The Global Catalogue of Microorganisms (GCM) 10K type strain sequencing project: providing services to taxonomists for standard genome sequencing and annotation.</title>
        <authorList>
            <consortium name="The Broad Institute Genomics Platform"/>
            <consortium name="The Broad Institute Genome Sequencing Center for Infectious Disease"/>
            <person name="Wu L."/>
            <person name="Ma J."/>
        </authorList>
    </citation>
    <scope>NUCLEOTIDE SEQUENCE [LARGE SCALE GENOMIC DNA]</scope>
    <source>
        <strain evidence="1 2">JCM 8542</strain>
    </source>
</reference>
<evidence type="ECO:0008006" key="3">
    <source>
        <dbReference type="Google" id="ProtNLM"/>
    </source>
</evidence>
<organism evidence="1 2">
    <name type="scientific">Selenomonas dianae</name>
    <dbReference type="NCBI Taxonomy" id="135079"/>
    <lineage>
        <taxon>Bacteria</taxon>
        <taxon>Bacillati</taxon>
        <taxon>Bacillota</taxon>
        <taxon>Negativicutes</taxon>
        <taxon>Selenomonadales</taxon>
        <taxon>Selenomonadaceae</taxon>
        <taxon>Selenomonas</taxon>
    </lineage>
</organism>
<sequence>MADDKKNELDAALTAETGDVEVYDAEPVDEGNLIHLKKPLRSGTKEIHLDFDRVTGYVLLKCEKEARKADPMISVMALSQAYQARVAAAAAKLKYDEILELSGTDFTAVCIKVQNFLMV</sequence>
<name>A0ABN0SY12_9FIRM</name>
<protein>
    <recommendedName>
        <fullName evidence="3">Phage tail assembly protein</fullName>
    </recommendedName>
</protein>
<dbReference type="Proteomes" id="UP001500399">
    <property type="component" value="Unassembled WGS sequence"/>
</dbReference>
<keyword evidence="2" id="KW-1185">Reference proteome</keyword>
<evidence type="ECO:0000313" key="1">
    <source>
        <dbReference type="EMBL" id="GAA0206035.1"/>
    </source>
</evidence>
<dbReference type="RefSeq" id="WP_304986336.1">
    <property type="nucleotide sequence ID" value="NZ_BAAACR010000004.1"/>
</dbReference>
<evidence type="ECO:0000313" key="2">
    <source>
        <dbReference type="Proteomes" id="UP001500399"/>
    </source>
</evidence>
<accession>A0ABN0SY12</accession>
<proteinExistence type="predicted"/>
<gene>
    <name evidence="1" type="ORF">GCM10008919_06580</name>
</gene>